<evidence type="ECO:0000259" key="1">
    <source>
        <dbReference type="Pfam" id="PF13022"/>
    </source>
</evidence>
<accession>A0A1T4XH76</accession>
<dbReference type="AlphaFoldDB" id="A0A1T4XH76"/>
<protein>
    <submittedName>
        <fullName evidence="2">Helix-turn-helix of insertion element transposase</fullName>
    </submittedName>
</protein>
<dbReference type="EMBL" id="FUYJ01000001">
    <property type="protein sequence ID" value="SKA88777.1"/>
    <property type="molecule type" value="Genomic_DNA"/>
</dbReference>
<dbReference type="SUPFAM" id="SSF46689">
    <property type="entry name" value="Homeodomain-like"/>
    <property type="match status" value="1"/>
</dbReference>
<dbReference type="Proteomes" id="UP000190042">
    <property type="component" value="Unassembled WGS sequence"/>
</dbReference>
<reference evidence="3" key="1">
    <citation type="submission" date="2017-02" db="EMBL/GenBank/DDBJ databases">
        <authorList>
            <person name="Varghese N."/>
            <person name="Submissions S."/>
        </authorList>
    </citation>
    <scope>NUCLEOTIDE SEQUENCE [LARGE SCALE GENOMIC DNA]</scope>
    <source>
        <strain evidence="3">DSM 23966</strain>
    </source>
</reference>
<name>A0A1T4XH76_9BACL</name>
<evidence type="ECO:0000313" key="3">
    <source>
        <dbReference type="Proteomes" id="UP000190042"/>
    </source>
</evidence>
<dbReference type="RefSeq" id="WP_078816581.1">
    <property type="nucleotide sequence ID" value="NZ_FUYJ01000001.1"/>
</dbReference>
<dbReference type="InterPro" id="IPR009057">
    <property type="entry name" value="Homeodomain-like_sf"/>
</dbReference>
<dbReference type="Pfam" id="PF13022">
    <property type="entry name" value="HTH_Tnp_1_2"/>
    <property type="match status" value="1"/>
</dbReference>
<dbReference type="Gene3D" id="1.10.10.60">
    <property type="entry name" value="Homeodomain-like"/>
    <property type="match status" value="1"/>
</dbReference>
<keyword evidence="3" id="KW-1185">Reference proteome</keyword>
<dbReference type="InterPro" id="IPR024978">
    <property type="entry name" value="Homeodomain_phBC6A51-type"/>
</dbReference>
<feature type="domain" description="Homeodomain phBC6A51-type" evidence="1">
    <location>
        <begin position="11"/>
        <end position="119"/>
    </location>
</feature>
<evidence type="ECO:0000313" key="2">
    <source>
        <dbReference type="EMBL" id="SKA88777.1"/>
    </source>
</evidence>
<organism evidence="2 3">
    <name type="scientific">Sporosarcina newyorkensis</name>
    <dbReference type="NCBI Taxonomy" id="759851"/>
    <lineage>
        <taxon>Bacteria</taxon>
        <taxon>Bacillati</taxon>
        <taxon>Bacillota</taxon>
        <taxon>Bacilli</taxon>
        <taxon>Bacillales</taxon>
        <taxon>Caryophanaceae</taxon>
        <taxon>Sporosarcina</taxon>
    </lineage>
</organism>
<gene>
    <name evidence="2" type="ORF">SAMN04244570_0739</name>
</gene>
<sequence length="146" mass="16572">MANVTLAELKRRLKPKQLLAAELLVANEFETKESRRTYEAIAEEVGITARCLYEWRQDPDFIRYSAAVSDTRLDSYRALADAQLIKLISGTSNNGLASVRGLELFYKLNGKLVEKREVVTHDKAAGQRLNDDDLRKGIEELNEMLD</sequence>
<proteinExistence type="predicted"/>